<keyword evidence="2" id="KW-1185">Reference proteome</keyword>
<evidence type="ECO:0000313" key="2">
    <source>
        <dbReference type="Proteomes" id="UP001481413"/>
    </source>
</evidence>
<accession>A0ABP9ZWZ2</accession>
<dbReference type="RefSeq" id="WP_353293606.1">
    <property type="nucleotide sequence ID" value="NZ_BAABWH010000002.1"/>
</dbReference>
<name>A0ABP9ZWZ2_9GAMM</name>
<gene>
    <name evidence="1" type="ORF">NBRC116585_07780</name>
</gene>
<sequence length="328" mass="37780">MSDHNTTEQATPQLTAKMRLRLRRALSDKVQILLFIFCVTLINAAYADTYLVQLPRDNSAIAQSYYHDLLAEFVNDENEIKTIERPVTQGRSLQLLDSGELTVAWSGTSIIREKEFRPIRVPMYLGLLGVRVPVIRKNDVARFRSITDEQTLQDMVACQGDQWPDSDILEHNQYRVERVALYESMFKMLQAGRCDYFPRSIIEVHGELSDPSRSDLMAYEGLLLSYPFPMYYFMSYQQEAKASDLEQKLYEYATSGKLLTFMKTHPTSRETFPLTRFKDSTIFYLHNPDLPTDTPISDTALWLMPGQATNEELQAQQLFMSPKVISVP</sequence>
<proteinExistence type="predicted"/>
<comment type="caution">
    <text evidence="1">The sequence shown here is derived from an EMBL/GenBank/DDBJ whole genome shotgun (WGS) entry which is preliminary data.</text>
</comment>
<dbReference type="SUPFAM" id="SSF53850">
    <property type="entry name" value="Periplasmic binding protein-like II"/>
    <property type="match status" value="1"/>
</dbReference>
<evidence type="ECO:0000313" key="1">
    <source>
        <dbReference type="EMBL" id="GAA6144661.1"/>
    </source>
</evidence>
<organism evidence="1 2">
    <name type="scientific">Thalassolituus maritimus</name>
    <dbReference type="NCBI Taxonomy" id="484498"/>
    <lineage>
        <taxon>Bacteria</taxon>
        <taxon>Pseudomonadati</taxon>
        <taxon>Pseudomonadota</taxon>
        <taxon>Gammaproteobacteria</taxon>
        <taxon>Oceanospirillales</taxon>
        <taxon>Oceanospirillaceae</taxon>
        <taxon>Thalassolituus</taxon>
    </lineage>
</organism>
<evidence type="ECO:0008006" key="3">
    <source>
        <dbReference type="Google" id="ProtNLM"/>
    </source>
</evidence>
<dbReference type="EMBL" id="BAABWH010000002">
    <property type="protein sequence ID" value="GAA6144661.1"/>
    <property type="molecule type" value="Genomic_DNA"/>
</dbReference>
<reference evidence="1 2" key="1">
    <citation type="submission" date="2024-04" db="EMBL/GenBank/DDBJ databases">
        <title>Draft genome sequence of Thalassolituus maritimus NBRC 116585.</title>
        <authorList>
            <person name="Miyakawa T."/>
            <person name="Kusuya Y."/>
            <person name="Miura T."/>
        </authorList>
    </citation>
    <scope>NUCLEOTIDE SEQUENCE [LARGE SCALE GENOMIC DNA]</scope>
    <source>
        <strain evidence="1 2">5NW40-0001</strain>
    </source>
</reference>
<protein>
    <recommendedName>
        <fullName evidence="3">Solute-binding protein family 3/N-terminal domain-containing protein</fullName>
    </recommendedName>
</protein>
<dbReference type="Proteomes" id="UP001481413">
    <property type="component" value="Unassembled WGS sequence"/>
</dbReference>